<feature type="region of interest" description="Disordered" evidence="1">
    <location>
        <begin position="390"/>
        <end position="412"/>
    </location>
</feature>
<feature type="region of interest" description="Disordered" evidence="1">
    <location>
        <begin position="595"/>
        <end position="636"/>
    </location>
</feature>
<feature type="compositionally biased region" description="Basic residues" evidence="1">
    <location>
        <begin position="595"/>
        <end position="612"/>
    </location>
</feature>
<reference evidence="2 3" key="1">
    <citation type="submission" date="2014-05" db="EMBL/GenBank/DDBJ databases">
        <title>Draft genome sequence of a rare smut relative, Tilletiaria anomala UBC 951.</title>
        <authorList>
            <consortium name="DOE Joint Genome Institute"/>
            <person name="Toome M."/>
            <person name="Kuo A."/>
            <person name="Henrissat B."/>
            <person name="Lipzen A."/>
            <person name="Tritt A."/>
            <person name="Yoshinaga Y."/>
            <person name="Zane M."/>
            <person name="Barry K."/>
            <person name="Grigoriev I.V."/>
            <person name="Spatafora J.W."/>
            <person name="Aimea M.C."/>
        </authorList>
    </citation>
    <scope>NUCLEOTIDE SEQUENCE [LARGE SCALE GENOMIC DNA]</scope>
    <source>
        <strain evidence="2 3">UBC 951</strain>
    </source>
</reference>
<dbReference type="InParanoid" id="A0A066VLE2"/>
<dbReference type="GeneID" id="25264821"/>
<dbReference type="OrthoDB" id="3336072at2759"/>
<sequence length="1381" mass="148148">MGPPALEQLFTLPFALHLTPLPTLEYVVESKGDDTARRARRRNRRELKEALRVAAAQSGSSSAATAVAAEGSGARRSSAASIFSPSPLLNKLVRTRSPSTQVSPPPAGGTGQNDSGLLAGLRRGSSSLFGNGPNCGADVISVREANNIATGRNAGNVCISDNDNPNADDEYEYEENDYDSDEDKISSEDASTRSSLERCNKSASSSFDLAGGASRLRPVTTKYAPHSLDTISVLLEQTDLFSSIEALSKAMRMLDRASITRRRSKDPSNTANAYVAMGVPLDGMPSGDAVNRDEAFAHAFAASADVAAASSNRRMPIDEMDPEEEGLEKDIAFTTLRTFFNTRFNVTYNGERRDPAKPLYARLGSGSAKQGEPDGSVGICAHTRAAYASKQEQGSELLSSGGKGDDEGAENRPLTALRRTFSPTRIMSFPSSNGQAEVTISASGIVQGGTPLCPEGVSPDAKDNNSNGNTFARLGDAFKRARSMSHTSAAAGEVGVGTTRGGGTIRGGSRASKAKSLSKRKQMQQQQQQQDARLAFAQAQEAPHPIRVFTAWNDGRSCGAEKRRKDVHFNVRLDLHNVGLAPVPERVKAERALFKHSQKARRRPSHVLHVSRARSPSATSVEEGHVHHSGGDNSAFNGGMDLQTVISPASIVSSKSSFGATGVGGLPLTPSTSPAPLDVLAKARSHSPPKVRRGTSSSMPGVLPSDLFDEVRGGNSPTTSEVHESASMGVGKDRRPSFLLRVLDLGFKTRARSASGMSSGSNADSQGSGFAAFANPNLFSSDSAQSQSPSAISQDALQSPILNLSSTLRPPGSPMRSRQNAGSFGSASARMNARHFLEGSNLGAVQENTNFDDGDRSDALSLSDEAEFCDDLIWPDDDLHFDEGEDIVTLLRKAAAAALTIVQTRDSGQATPSNSPAWSEDGKGPTQSSATQGIPTSVRPRESEVGVLTPPGSIEPQRQHKKENRAFRLAEITAGCWLSGDFDPMTVAIASAFGHSLGWEGIMNLCYGVESGSSQAGDFIPLGRAAELHEQSKVNSANVLAWRSDVAASAGATPETRLADLPSAVADALDNDLDRLNPEAEVIQSEGSAESLGSWLKKLRSRLQGATSLPHRLPEVKEASGTGIATQRSWQHWLELFRSIAAWIDAFEETRVKAGLATEVGQQQTALVWTAPDGEGYNSLFAPSLLKDISNVQNPFRRRHGVPDGLPPGPDGDELASYRWSKQNLDARHFSTPLTHMCLSLEHIVSQLATQEWPHRSAWELDYLEMCVFHTPIIAHRFPPPSYKAVMDEQTLQPESAEERARANVCPMPSPNGVWSSASWRRWLSRVQEGQILVPAVAWQAWWTLIAILNGADRSGRPYDLQVKSYEEPFSVLTDERSVYL</sequence>
<feature type="compositionally biased region" description="Acidic residues" evidence="1">
    <location>
        <begin position="166"/>
        <end position="182"/>
    </location>
</feature>
<feature type="compositionally biased region" description="Polar residues" evidence="1">
    <location>
        <begin position="904"/>
        <end position="917"/>
    </location>
</feature>
<feature type="compositionally biased region" description="Gly residues" evidence="1">
    <location>
        <begin position="494"/>
        <end position="506"/>
    </location>
</feature>
<feature type="region of interest" description="Disordered" evidence="1">
    <location>
        <begin position="684"/>
        <end position="731"/>
    </location>
</feature>
<dbReference type="RefSeq" id="XP_013242000.1">
    <property type="nucleotide sequence ID" value="XM_013386546.1"/>
</dbReference>
<proteinExistence type="predicted"/>
<dbReference type="Proteomes" id="UP000027361">
    <property type="component" value="Unassembled WGS sequence"/>
</dbReference>
<accession>A0A066VLE2</accession>
<feature type="region of interest" description="Disordered" evidence="1">
    <location>
        <begin position="95"/>
        <end position="122"/>
    </location>
</feature>
<feature type="compositionally biased region" description="Polar residues" evidence="1">
    <location>
        <begin position="816"/>
        <end position="826"/>
    </location>
</feature>
<feature type="region of interest" description="Disordered" evidence="1">
    <location>
        <begin position="157"/>
        <end position="197"/>
    </location>
</feature>
<evidence type="ECO:0000313" key="3">
    <source>
        <dbReference type="Proteomes" id="UP000027361"/>
    </source>
</evidence>
<dbReference type="HOGENOM" id="CLU_255587_0_0_1"/>
<organism evidence="2 3">
    <name type="scientific">Tilletiaria anomala (strain ATCC 24038 / CBS 436.72 / UBC 951)</name>
    <dbReference type="NCBI Taxonomy" id="1037660"/>
    <lineage>
        <taxon>Eukaryota</taxon>
        <taxon>Fungi</taxon>
        <taxon>Dikarya</taxon>
        <taxon>Basidiomycota</taxon>
        <taxon>Ustilaginomycotina</taxon>
        <taxon>Exobasidiomycetes</taxon>
        <taxon>Georgefischeriales</taxon>
        <taxon>Tilletiariaceae</taxon>
        <taxon>Tilletiaria</taxon>
    </lineage>
</organism>
<keyword evidence="3" id="KW-1185">Reference proteome</keyword>
<feature type="compositionally biased region" description="Basic residues" evidence="1">
    <location>
        <begin position="512"/>
        <end position="522"/>
    </location>
</feature>
<protein>
    <submittedName>
        <fullName evidence="2">Uncharacterized protein</fullName>
    </submittedName>
</protein>
<feature type="region of interest" description="Disordered" evidence="1">
    <location>
        <begin position="904"/>
        <end position="962"/>
    </location>
</feature>
<comment type="caution">
    <text evidence="2">The sequence shown here is derived from an EMBL/GenBank/DDBJ whole genome shotgun (WGS) entry which is preliminary data.</text>
</comment>
<feature type="compositionally biased region" description="Polar residues" evidence="1">
    <location>
        <begin position="925"/>
        <end position="935"/>
    </location>
</feature>
<evidence type="ECO:0000313" key="2">
    <source>
        <dbReference type="EMBL" id="KDN42291.1"/>
    </source>
</evidence>
<feature type="compositionally biased region" description="Basic residues" evidence="1">
    <location>
        <begin position="684"/>
        <end position="693"/>
    </location>
</feature>
<feature type="region of interest" description="Disordered" evidence="1">
    <location>
        <begin position="803"/>
        <end position="827"/>
    </location>
</feature>
<feature type="region of interest" description="Disordered" evidence="1">
    <location>
        <begin position="489"/>
        <end position="530"/>
    </location>
</feature>
<name>A0A066VLE2_TILAU</name>
<feature type="compositionally biased region" description="Basic and acidic residues" evidence="1">
    <location>
        <begin position="183"/>
        <end position="197"/>
    </location>
</feature>
<evidence type="ECO:0000256" key="1">
    <source>
        <dbReference type="SAM" id="MobiDB-lite"/>
    </source>
</evidence>
<gene>
    <name evidence="2" type="ORF">K437DRAFT_257920</name>
</gene>
<dbReference type="EMBL" id="JMSN01000071">
    <property type="protein sequence ID" value="KDN42291.1"/>
    <property type="molecule type" value="Genomic_DNA"/>
</dbReference>